<evidence type="ECO:0000256" key="1">
    <source>
        <dbReference type="ARBA" id="ARBA00004651"/>
    </source>
</evidence>
<evidence type="ECO:0000256" key="7">
    <source>
        <dbReference type="ARBA" id="ARBA00023170"/>
    </source>
</evidence>
<feature type="transmembrane region" description="Helical" evidence="8">
    <location>
        <begin position="653"/>
        <end position="679"/>
    </location>
</feature>
<feature type="transmembrane region" description="Helical" evidence="8">
    <location>
        <begin position="229"/>
        <end position="251"/>
    </location>
</feature>
<evidence type="ECO:0000256" key="5">
    <source>
        <dbReference type="ARBA" id="ARBA00022989"/>
    </source>
</evidence>
<keyword evidence="10" id="KW-1185">Reference proteome</keyword>
<keyword evidence="3" id="KW-1003">Cell membrane</keyword>
<comment type="caution">
    <text evidence="9">The sequence shown here is derived from an EMBL/GenBank/DDBJ whole genome shotgun (WGS) entry which is preliminary data.</text>
</comment>
<dbReference type="GO" id="GO:0005886">
    <property type="term" value="C:plasma membrane"/>
    <property type="evidence" value="ECO:0007669"/>
    <property type="project" value="UniProtKB-SubCell"/>
</dbReference>
<comment type="subcellular location">
    <subcellularLocation>
        <location evidence="1">Cell membrane</location>
        <topology evidence="1">Multi-pass membrane protein</topology>
    </subcellularLocation>
</comment>
<reference evidence="9 10" key="1">
    <citation type="submission" date="2020-08" db="EMBL/GenBank/DDBJ databases">
        <title>Aphidius gifuensis genome sequencing and assembly.</title>
        <authorList>
            <person name="Du Z."/>
        </authorList>
    </citation>
    <scope>NUCLEOTIDE SEQUENCE [LARGE SCALE GENOMIC DNA]</scope>
    <source>
        <strain evidence="9">YNYX2018</strain>
        <tissue evidence="9">Adults</tissue>
    </source>
</reference>
<evidence type="ECO:0000313" key="9">
    <source>
        <dbReference type="EMBL" id="KAF7988046.1"/>
    </source>
</evidence>
<dbReference type="OrthoDB" id="5800391at2759"/>
<feature type="transmembrane region" description="Helical" evidence="8">
    <location>
        <begin position="113"/>
        <end position="129"/>
    </location>
</feature>
<evidence type="ECO:0000256" key="6">
    <source>
        <dbReference type="ARBA" id="ARBA00023136"/>
    </source>
</evidence>
<feature type="transmembrane region" description="Helical" evidence="8">
    <location>
        <begin position="385"/>
        <end position="405"/>
    </location>
</feature>
<feature type="transmembrane region" description="Helical" evidence="8">
    <location>
        <begin position="685"/>
        <end position="708"/>
    </location>
</feature>
<feature type="transmembrane region" description="Helical" evidence="8">
    <location>
        <begin position="87"/>
        <end position="106"/>
    </location>
</feature>
<dbReference type="EMBL" id="JACMRX010000006">
    <property type="protein sequence ID" value="KAF7988046.1"/>
    <property type="molecule type" value="Genomic_DNA"/>
</dbReference>
<keyword evidence="7" id="KW-0675">Receptor</keyword>
<protein>
    <recommendedName>
        <fullName evidence="11">Gustatory receptor</fullName>
    </recommendedName>
</protein>
<organism evidence="9 10">
    <name type="scientific">Aphidius gifuensis</name>
    <name type="common">Parasitoid wasp</name>
    <dbReference type="NCBI Taxonomy" id="684658"/>
    <lineage>
        <taxon>Eukaryota</taxon>
        <taxon>Metazoa</taxon>
        <taxon>Ecdysozoa</taxon>
        <taxon>Arthropoda</taxon>
        <taxon>Hexapoda</taxon>
        <taxon>Insecta</taxon>
        <taxon>Pterygota</taxon>
        <taxon>Neoptera</taxon>
        <taxon>Endopterygota</taxon>
        <taxon>Hymenoptera</taxon>
        <taxon>Apocrita</taxon>
        <taxon>Ichneumonoidea</taxon>
        <taxon>Braconidae</taxon>
        <taxon>Aphidiinae</taxon>
        <taxon>Aphidius</taxon>
    </lineage>
</organism>
<dbReference type="PANTHER" id="PTHR21421:SF29">
    <property type="entry name" value="GUSTATORY RECEPTOR 5A FOR TREHALOSE-RELATED"/>
    <property type="match status" value="1"/>
</dbReference>
<name>A0A834XJB6_APHGI</name>
<dbReference type="Pfam" id="PF06151">
    <property type="entry name" value="Trehalose_recp"/>
    <property type="match status" value="5"/>
</dbReference>
<keyword evidence="4 8" id="KW-0812">Transmembrane</keyword>
<dbReference type="Proteomes" id="UP000639338">
    <property type="component" value="Unassembled WGS sequence"/>
</dbReference>
<evidence type="ECO:0000256" key="2">
    <source>
        <dbReference type="ARBA" id="ARBA00005327"/>
    </source>
</evidence>
<comment type="similarity">
    <text evidence="2">Belongs to the insect chemoreceptor superfamily. Gustatory receptor (GR) family. Gr5a subfamily.</text>
</comment>
<keyword evidence="6 8" id="KW-0472">Membrane</keyword>
<evidence type="ECO:0000256" key="4">
    <source>
        <dbReference type="ARBA" id="ARBA00022692"/>
    </source>
</evidence>
<accession>A0A834XJB6</accession>
<dbReference type="PANTHER" id="PTHR21421">
    <property type="entry name" value="GUSTATORY RECEPTOR"/>
    <property type="match status" value="1"/>
</dbReference>
<keyword evidence="5 8" id="KW-1133">Transmembrane helix</keyword>
<sequence length="742" mass="85070">MGNTNIIGLISANVFFGNAIMSLILFLRFSPKWIKLLKKWEEMENILNSFDVNNQDIRSKINNISIIFTIIAVLEHCLYGINHTVNTGFPGYISGLYNFFISTYNIDAEKFSFTNFNSTFIISIFLWIIDNFATVIWNFTDLFIILVATGLAERYKHLNESVMNSRCNRFDATNWHQCRKKYALLSHLVKETDNFLSPLILLSFSTNLYFICIQLFNGIFVTADRNLDYVYYFMSFILILGRIFAITLSAARIHNQSKIILPKIYCCPSSSFNRETERLQYQLSDDEVTLTGMKFFSITRNFMLASNQESFHTAIGPIIKVAQYFGILPISGVMKQSPSIMEFKIKSFRTYWTVSIIVALAIIFITVIVKIIKTLTIGNSNIREVVSALVFFGHALMSLILFLRLSPKWIKLLQKWEKMENKLTRINTTGQFANLYIFVSYCYVIGRTIAVTLSASRINIESKEALPHIYLCQSSKFTDEANRLQNQLTYDDIGFTGMNFFSITRNFMLVSNQESFYTAIGPIIKVAQYFGILPISGVLKRSPGRMIAVTLSASRVNIKSKEALPHIYMCQSSKFDVEANRLQQQLTYDDVVFTGMNFFSITRNFMLVNNQESFHTAIGPTIKVAQYFGILPISGVLKQSPRMMEFKIKSFRTYWTVFIIIALVSIFITFIVTIIKTLTIEKTSIIGPLSSVVYFGSIIMSLIFFLQLSPKWINHLQKWEKMENELDSFGVEGGFEITVCMS</sequence>
<dbReference type="GO" id="GO:0008527">
    <property type="term" value="F:taste receptor activity"/>
    <property type="evidence" value="ECO:0007669"/>
    <property type="project" value="InterPro"/>
</dbReference>
<evidence type="ECO:0008006" key="11">
    <source>
        <dbReference type="Google" id="ProtNLM"/>
    </source>
</evidence>
<feature type="transmembrane region" description="Helical" evidence="8">
    <location>
        <begin position="199"/>
        <end position="223"/>
    </location>
</feature>
<evidence type="ECO:0000313" key="10">
    <source>
        <dbReference type="Proteomes" id="UP000639338"/>
    </source>
</evidence>
<dbReference type="AlphaFoldDB" id="A0A834XJB6"/>
<gene>
    <name evidence="9" type="ORF">HCN44_007540</name>
</gene>
<feature type="transmembrane region" description="Helical" evidence="8">
    <location>
        <begin position="6"/>
        <end position="29"/>
    </location>
</feature>
<proteinExistence type="inferred from homology"/>
<dbReference type="InterPro" id="IPR009318">
    <property type="entry name" value="Gustatory_rcpt"/>
</dbReference>
<evidence type="ECO:0000256" key="8">
    <source>
        <dbReference type="SAM" id="Phobius"/>
    </source>
</evidence>
<evidence type="ECO:0000256" key="3">
    <source>
        <dbReference type="ARBA" id="ARBA00022475"/>
    </source>
</evidence>
<feature type="transmembrane region" description="Helical" evidence="8">
    <location>
        <begin position="351"/>
        <end position="373"/>
    </location>
</feature>
<dbReference type="GO" id="GO:0050916">
    <property type="term" value="P:sensory perception of sweet taste"/>
    <property type="evidence" value="ECO:0007669"/>
    <property type="project" value="UniProtKB-ARBA"/>
</dbReference>